<name>M6Q2K9_9LEPT</name>
<dbReference type="PROSITE" id="PS51257">
    <property type="entry name" value="PROKAR_LIPOPROTEIN"/>
    <property type="match status" value="1"/>
</dbReference>
<gene>
    <name evidence="1" type="ORF">LEP1GSC108_0001</name>
</gene>
<proteinExistence type="predicted"/>
<accession>M6Q2K9</accession>
<organism evidence="1 2">
    <name type="scientific">Leptospira weilii str. UI 13098</name>
    <dbReference type="NCBI Taxonomy" id="1088542"/>
    <lineage>
        <taxon>Bacteria</taxon>
        <taxon>Pseudomonadati</taxon>
        <taxon>Spirochaetota</taxon>
        <taxon>Spirochaetia</taxon>
        <taxon>Leptospirales</taxon>
        <taxon>Leptospiraceae</taxon>
        <taxon>Leptospira</taxon>
    </lineage>
</organism>
<dbReference type="EMBL" id="AHNU02000055">
    <property type="protein sequence ID" value="EMN89509.1"/>
    <property type="molecule type" value="Genomic_DNA"/>
</dbReference>
<protein>
    <submittedName>
        <fullName evidence="1">Putative lipoprotein</fullName>
    </submittedName>
</protein>
<comment type="caution">
    <text evidence="1">The sequence shown here is derived from an EMBL/GenBank/DDBJ whole genome shotgun (WGS) entry which is preliminary data.</text>
</comment>
<keyword evidence="1" id="KW-0449">Lipoprotein</keyword>
<reference evidence="1 2" key="1">
    <citation type="submission" date="2013-01" db="EMBL/GenBank/DDBJ databases">
        <authorList>
            <person name="Harkins D.M."/>
            <person name="Durkin A.S."/>
            <person name="Brinkac L.M."/>
            <person name="Haft D.H."/>
            <person name="Selengut J.D."/>
            <person name="Sanka R."/>
            <person name="DePew J."/>
            <person name="Purushe J."/>
            <person name="Chanthongthip A."/>
            <person name="Lattana O."/>
            <person name="Phetsouvanh R."/>
            <person name="Newton P.N."/>
            <person name="Vinetz J.M."/>
            <person name="Sutton G.G."/>
            <person name="Nierman W.C."/>
            <person name="Fouts D.E."/>
        </authorList>
    </citation>
    <scope>NUCLEOTIDE SEQUENCE [LARGE SCALE GENOMIC DNA]</scope>
    <source>
        <strain evidence="1 2">UI 13098</strain>
    </source>
</reference>
<dbReference type="Proteomes" id="UP000012118">
    <property type="component" value="Unassembled WGS sequence"/>
</dbReference>
<dbReference type="RefSeq" id="WP_004503674.1">
    <property type="nucleotide sequence ID" value="NZ_AHNU02000055.1"/>
</dbReference>
<keyword evidence="2" id="KW-1185">Reference proteome</keyword>
<evidence type="ECO:0000313" key="2">
    <source>
        <dbReference type="Proteomes" id="UP000012118"/>
    </source>
</evidence>
<sequence>MRLIRIIFSLLILIPSFFVSCPNEKKESKVDADTNVLLYSILNLSKFNCANLKANTDLSQIVPFRVVGSGNSSKNFAYVYVNVTAGQKISFTSVTSDLTKSDSIFLYPSCGASSLSNGSAILNKTTSNSKSTVYTALISYEGLISVSGSISNFGSQPGDITIQILP</sequence>
<evidence type="ECO:0000313" key="1">
    <source>
        <dbReference type="EMBL" id="EMN89509.1"/>
    </source>
</evidence>
<dbReference type="AlphaFoldDB" id="M6Q2K9"/>